<evidence type="ECO:0000313" key="1">
    <source>
        <dbReference type="EMBL" id="KGP92012.1"/>
    </source>
</evidence>
<protein>
    <recommendedName>
        <fullName evidence="3">SnoaL-like domain-containing protein</fullName>
    </recommendedName>
</protein>
<accession>A0A0A2UUN8</accession>
<dbReference type="RefSeq" id="WP_036782001.1">
    <property type="nucleotide sequence ID" value="NZ_AVBG01000004.1"/>
</dbReference>
<organism evidence="1 2">
    <name type="scientific">Pontibacillus chungwhensis BH030062</name>
    <dbReference type="NCBI Taxonomy" id="1385513"/>
    <lineage>
        <taxon>Bacteria</taxon>
        <taxon>Bacillati</taxon>
        <taxon>Bacillota</taxon>
        <taxon>Bacilli</taxon>
        <taxon>Bacillales</taxon>
        <taxon>Bacillaceae</taxon>
        <taxon>Pontibacillus</taxon>
    </lineage>
</organism>
<dbReference type="eggNOG" id="ENOG5030CFX">
    <property type="taxonomic scope" value="Bacteria"/>
</dbReference>
<dbReference type="AlphaFoldDB" id="A0A0A2UUN8"/>
<dbReference type="Gene3D" id="3.10.450.50">
    <property type="match status" value="1"/>
</dbReference>
<proteinExistence type="predicted"/>
<reference evidence="1 2" key="1">
    <citation type="submission" date="2013-08" db="EMBL/GenBank/DDBJ databases">
        <title>Genome of Pontibacillus chungwhensis.</title>
        <authorList>
            <person name="Wang Q."/>
            <person name="Wang G."/>
        </authorList>
    </citation>
    <scope>NUCLEOTIDE SEQUENCE [LARGE SCALE GENOMIC DNA]</scope>
    <source>
        <strain evidence="1 2">BH030062</strain>
    </source>
</reference>
<evidence type="ECO:0000313" key="2">
    <source>
        <dbReference type="Proteomes" id="UP000030153"/>
    </source>
</evidence>
<dbReference type="Proteomes" id="UP000030153">
    <property type="component" value="Unassembled WGS sequence"/>
</dbReference>
<evidence type="ECO:0008006" key="3">
    <source>
        <dbReference type="Google" id="ProtNLM"/>
    </source>
</evidence>
<comment type="caution">
    <text evidence="1">The sequence shown here is derived from an EMBL/GenBank/DDBJ whole genome shotgun (WGS) entry which is preliminary data.</text>
</comment>
<dbReference type="SUPFAM" id="SSF54427">
    <property type="entry name" value="NTF2-like"/>
    <property type="match status" value="1"/>
</dbReference>
<dbReference type="OrthoDB" id="2454203at2"/>
<dbReference type="InterPro" id="IPR032710">
    <property type="entry name" value="NTF2-like_dom_sf"/>
</dbReference>
<gene>
    <name evidence="1" type="ORF">N780_16180</name>
</gene>
<name>A0A0A2UUN8_9BACI</name>
<keyword evidence="2" id="KW-1185">Reference proteome</keyword>
<dbReference type="EMBL" id="AVBG01000004">
    <property type="protein sequence ID" value="KGP92012.1"/>
    <property type="molecule type" value="Genomic_DNA"/>
</dbReference>
<sequence>MNTPLTESCRDVFRAFKEQAANMNLDYMKQVLSENLQAWEIRETEVETFGYAGAVEGWSQAFEHFRGRDMEWVYTEEKVIPTAEDKFVAVFWISLIIEGKRTTTAHLYCTTFAKEEEEWKIVREYIEADQPNPLLQTG</sequence>